<keyword evidence="3 8" id="KW-0813">Transport</keyword>
<feature type="transmembrane region" description="Helical" evidence="10">
    <location>
        <begin position="406"/>
        <end position="427"/>
    </location>
</feature>
<dbReference type="InterPro" id="IPR001248">
    <property type="entry name" value="Pur-cyt_permease"/>
</dbReference>
<feature type="transmembrane region" description="Helical" evidence="10">
    <location>
        <begin position="81"/>
        <end position="104"/>
    </location>
</feature>
<evidence type="ECO:0000313" key="11">
    <source>
        <dbReference type="EMBL" id="OCL09747.1"/>
    </source>
</evidence>
<organism evidence="11 12">
    <name type="scientific">Glonium stellatum</name>
    <dbReference type="NCBI Taxonomy" id="574774"/>
    <lineage>
        <taxon>Eukaryota</taxon>
        <taxon>Fungi</taxon>
        <taxon>Dikarya</taxon>
        <taxon>Ascomycota</taxon>
        <taxon>Pezizomycotina</taxon>
        <taxon>Dothideomycetes</taxon>
        <taxon>Pleosporomycetidae</taxon>
        <taxon>Gloniales</taxon>
        <taxon>Gloniaceae</taxon>
        <taxon>Glonium</taxon>
    </lineage>
</organism>
<evidence type="ECO:0000256" key="3">
    <source>
        <dbReference type="ARBA" id="ARBA00022448"/>
    </source>
</evidence>
<dbReference type="InterPro" id="IPR026030">
    <property type="entry name" value="Pur-cyt_permease_Fcy2/21/22"/>
</dbReference>
<feature type="transmembrane region" description="Helical" evidence="10">
    <location>
        <begin position="151"/>
        <end position="174"/>
    </location>
</feature>
<evidence type="ECO:0000256" key="1">
    <source>
        <dbReference type="ARBA" id="ARBA00004141"/>
    </source>
</evidence>
<evidence type="ECO:0000256" key="6">
    <source>
        <dbReference type="ARBA" id="ARBA00022989"/>
    </source>
</evidence>
<protein>
    <submittedName>
        <fullName evidence="11">Uncharacterized protein</fullName>
    </submittedName>
</protein>
<keyword evidence="4" id="KW-0597">Phosphoprotein</keyword>
<feature type="transmembrane region" description="Helical" evidence="10">
    <location>
        <begin position="289"/>
        <end position="311"/>
    </location>
</feature>
<keyword evidence="5 10" id="KW-0812">Transmembrane</keyword>
<evidence type="ECO:0000256" key="4">
    <source>
        <dbReference type="ARBA" id="ARBA00022553"/>
    </source>
</evidence>
<dbReference type="GO" id="GO:0022857">
    <property type="term" value="F:transmembrane transporter activity"/>
    <property type="evidence" value="ECO:0007669"/>
    <property type="project" value="InterPro"/>
</dbReference>
<comment type="similarity">
    <text evidence="2 8">Belongs to the purine-cytosine permease (2.A.39) family.</text>
</comment>
<accession>A0A8E2F391</accession>
<dbReference type="GO" id="GO:0000329">
    <property type="term" value="C:fungal-type vacuole membrane"/>
    <property type="evidence" value="ECO:0007669"/>
    <property type="project" value="TreeGrafter"/>
</dbReference>
<dbReference type="GO" id="GO:0015851">
    <property type="term" value="P:nucleobase transport"/>
    <property type="evidence" value="ECO:0007669"/>
    <property type="project" value="UniProtKB-ARBA"/>
</dbReference>
<evidence type="ECO:0000256" key="8">
    <source>
        <dbReference type="PIRNR" id="PIRNR002744"/>
    </source>
</evidence>
<evidence type="ECO:0000313" key="12">
    <source>
        <dbReference type="Proteomes" id="UP000250140"/>
    </source>
</evidence>
<feature type="compositionally biased region" description="Polar residues" evidence="9">
    <location>
        <begin position="17"/>
        <end position="33"/>
    </location>
</feature>
<evidence type="ECO:0000256" key="7">
    <source>
        <dbReference type="ARBA" id="ARBA00023136"/>
    </source>
</evidence>
<keyword evidence="7 8" id="KW-0472">Membrane</keyword>
<feature type="transmembrane region" description="Helical" evidence="10">
    <location>
        <begin position="448"/>
        <end position="470"/>
    </location>
</feature>
<dbReference type="PIRSF" id="PIRSF002744">
    <property type="entry name" value="Pur-cyt_permease"/>
    <property type="match status" value="1"/>
</dbReference>
<feature type="transmembrane region" description="Helical" evidence="10">
    <location>
        <begin position="186"/>
        <end position="211"/>
    </location>
</feature>
<keyword evidence="6 10" id="KW-1133">Transmembrane helix</keyword>
<comment type="subcellular location">
    <subcellularLocation>
        <location evidence="1">Membrane</location>
        <topology evidence="1">Multi-pass membrane protein</topology>
    </subcellularLocation>
</comment>
<dbReference type="AlphaFoldDB" id="A0A8E2F391"/>
<dbReference type="OrthoDB" id="5428495at2759"/>
<evidence type="ECO:0000256" key="10">
    <source>
        <dbReference type="SAM" id="Phobius"/>
    </source>
</evidence>
<feature type="transmembrane region" description="Helical" evidence="10">
    <location>
        <begin position="490"/>
        <end position="509"/>
    </location>
</feature>
<dbReference type="PANTHER" id="PTHR31806:SF8">
    <property type="entry name" value="TRANSPORTER, PUTATIVE (AFU_ORTHOLOGUE AFUA_2G03000)-RELATED"/>
    <property type="match status" value="1"/>
</dbReference>
<gene>
    <name evidence="11" type="ORF">AOQ84DRAFT_387959</name>
</gene>
<name>A0A8E2F391_9PEZI</name>
<feature type="transmembrane region" description="Helical" evidence="10">
    <location>
        <begin position="255"/>
        <end position="277"/>
    </location>
</feature>
<dbReference type="GO" id="GO:0005886">
    <property type="term" value="C:plasma membrane"/>
    <property type="evidence" value="ECO:0007669"/>
    <property type="project" value="TreeGrafter"/>
</dbReference>
<dbReference type="FunFam" id="1.10.4160.10:FF:000002">
    <property type="entry name" value="Purine-cytosine permease fcyB"/>
    <property type="match status" value="1"/>
</dbReference>
<dbReference type="Pfam" id="PF02133">
    <property type="entry name" value="Transp_cyt_pur"/>
    <property type="match status" value="1"/>
</dbReference>
<sequence length="516" mass="56132">MFEPKQPPPDPTDLEKSVQTVDVSETPNGSTSSAPFVHVPSLLKRWNARIESLANLEARGIARVLPEERQDASLWNYVQMALLWFSANISANNLLVGLLGPLVYRLGFLDSAMCVVFGTFVGSVSTAYMSIWGAQSGNRTMVVARYFMGYWPSKIACFLNIVLMAGYCAIDCIIGGQLLSAVSGGSMSIVVGIIVVALVCLVVAVFGMSLFHTYERYAWLPQVLVLFILIGSAGPHFDASLQSVGNSSTISGNRLSFFCLSIYVVSSWSAAASDYYVYYPETTAGWKTFLMTFAGLWLSFILVELLGVGLASGIATTPAWAEAYSISSGALIVAGYDGLRGFGKFCAVVIAFGVCANSIPGTYSAALGCQVMGRYGKAVPRYIWACVIVVVYLVCGLAGRNNLFNILSNFLALMGYWIEVFVCIVLEEHLIFRRVIGFDWTAWEDKKRLPIGIAALIAFLLGWVGAILGMNQVWYVGKLAVLVGDDGADLGFWVGCGFALISFPPLRYWELKRFGR</sequence>
<dbReference type="Proteomes" id="UP000250140">
    <property type="component" value="Unassembled WGS sequence"/>
</dbReference>
<feature type="region of interest" description="Disordered" evidence="9">
    <location>
        <begin position="1"/>
        <end position="33"/>
    </location>
</feature>
<feature type="transmembrane region" description="Helical" evidence="10">
    <location>
        <begin position="111"/>
        <end position="131"/>
    </location>
</feature>
<dbReference type="Gene3D" id="1.10.4160.10">
    <property type="entry name" value="Hydantoin permease"/>
    <property type="match status" value="1"/>
</dbReference>
<feature type="transmembrane region" description="Helical" evidence="10">
    <location>
        <begin position="217"/>
        <end position="234"/>
    </location>
</feature>
<proteinExistence type="inferred from homology"/>
<reference evidence="11 12" key="1">
    <citation type="journal article" date="2016" name="Nat. Commun.">
        <title>Ectomycorrhizal ecology is imprinted in the genome of the dominant symbiotic fungus Cenococcum geophilum.</title>
        <authorList>
            <consortium name="DOE Joint Genome Institute"/>
            <person name="Peter M."/>
            <person name="Kohler A."/>
            <person name="Ohm R.A."/>
            <person name="Kuo A."/>
            <person name="Krutzmann J."/>
            <person name="Morin E."/>
            <person name="Arend M."/>
            <person name="Barry K.W."/>
            <person name="Binder M."/>
            <person name="Choi C."/>
            <person name="Clum A."/>
            <person name="Copeland A."/>
            <person name="Grisel N."/>
            <person name="Haridas S."/>
            <person name="Kipfer T."/>
            <person name="LaButti K."/>
            <person name="Lindquist E."/>
            <person name="Lipzen A."/>
            <person name="Maire R."/>
            <person name="Meier B."/>
            <person name="Mihaltcheva S."/>
            <person name="Molinier V."/>
            <person name="Murat C."/>
            <person name="Poggeler S."/>
            <person name="Quandt C.A."/>
            <person name="Sperisen C."/>
            <person name="Tritt A."/>
            <person name="Tisserant E."/>
            <person name="Crous P.W."/>
            <person name="Henrissat B."/>
            <person name="Nehls U."/>
            <person name="Egli S."/>
            <person name="Spatafora J.W."/>
            <person name="Grigoriev I.V."/>
            <person name="Martin F.M."/>
        </authorList>
    </citation>
    <scope>NUCLEOTIDE SEQUENCE [LARGE SCALE GENOMIC DNA]</scope>
    <source>
        <strain evidence="11 12">CBS 207.34</strain>
    </source>
</reference>
<keyword evidence="12" id="KW-1185">Reference proteome</keyword>
<evidence type="ECO:0000256" key="9">
    <source>
        <dbReference type="SAM" id="MobiDB-lite"/>
    </source>
</evidence>
<feature type="transmembrane region" description="Helical" evidence="10">
    <location>
        <begin position="382"/>
        <end position="400"/>
    </location>
</feature>
<feature type="compositionally biased region" description="Pro residues" evidence="9">
    <location>
        <begin position="1"/>
        <end position="11"/>
    </location>
</feature>
<evidence type="ECO:0000256" key="5">
    <source>
        <dbReference type="ARBA" id="ARBA00022692"/>
    </source>
</evidence>
<dbReference type="PANTHER" id="PTHR31806">
    <property type="entry name" value="PURINE-CYTOSINE PERMEASE FCY2-RELATED"/>
    <property type="match status" value="1"/>
</dbReference>
<evidence type="ECO:0000256" key="2">
    <source>
        <dbReference type="ARBA" id="ARBA00008974"/>
    </source>
</evidence>
<dbReference type="EMBL" id="KV749371">
    <property type="protein sequence ID" value="OCL09747.1"/>
    <property type="molecule type" value="Genomic_DNA"/>
</dbReference>